<keyword evidence="5" id="KW-0443">Lipid metabolism</keyword>
<dbReference type="PIRSF" id="PIRSF000862">
    <property type="entry name" value="Steryl_ester_lip"/>
    <property type="match status" value="1"/>
</dbReference>
<evidence type="ECO:0000313" key="10">
    <source>
        <dbReference type="EMBL" id="CAK1543691.1"/>
    </source>
</evidence>
<feature type="active site" description="Charge relay system" evidence="8">
    <location>
        <position position="390"/>
    </location>
</feature>
<feature type="active site" description="Charge relay system" evidence="8">
    <location>
        <position position="359"/>
    </location>
</feature>
<evidence type="ECO:0000259" key="9">
    <source>
        <dbReference type="Pfam" id="PF04083"/>
    </source>
</evidence>
<dbReference type="Gene3D" id="3.40.50.1820">
    <property type="entry name" value="alpha/beta hydrolase"/>
    <property type="match status" value="1"/>
</dbReference>
<evidence type="ECO:0000256" key="8">
    <source>
        <dbReference type="PIRSR" id="PIRSR000862-1"/>
    </source>
</evidence>
<dbReference type="PANTHER" id="PTHR11005">
    <property type="entry name" value="LYSOSOMAL ACID LIPASE-RELATED"/>
    <property type="match status" value="1"/>
</dbReference>
<dbReference type="GO" id="GO:0016042">
    <property type="term" value="P:lipid catabolic process"/>
    <property type="evidence" value="ECO:0007669"/>
    <property type="project" value="UniProtKB-KW"/>
</dbReference>
<evidence type="ECO:0000256" key="1">
    <source>
        <dbReference type="ARBA" id="ARBA00010701"/>
    </source>
</evidence>
<evidence type="ECO:0000313" key="11">
    <source>
        <dbReference type="Proteomes" id="UP001497472"/>
    </source>
</evidence>
<dbReference type="EMBL" id="CAVLEF010000004">
    <property type="protein sequence ID" value="CAK1543691.1"/>
    <property type="molecule type" value="Genomic_DNA"/>
</dbReference>
<reference evidence="10 11" key="1">
    <citation type="submission" date="2023-11" db="EMBL/GenBank/DDBJ databases">
        <authorList>
            <person name="Okamura Y."/>
        </authorList>
    </citation>
    <scope>NUCLEOTIDE SEQUENCE [LARGE SCALE GENOMIC DNA]</scope>
</reference>
<accession>A0AAV1J5A4</accession>
<evidence type="ECO:0000256" key="6">
    <source>
        <dbReference type="ARBA" id="ARBA00023180"/>
    </source>
</evidence>
<dbReference type="GO" id="GO:0016788">
    <property type="term" value="F:hydrolase activity, acting on ester bonds"/>
    <property type="evidence" value="ECO:0007669"/>
    <property type="project" value="InterPro"/>
</dbReference>
<keyword evidence="6" id="KW-0325">Glycoprotein</keyword>
<evidence type="ECO:0000256" key="2">
    <source>
        <dbReference type="ARBA" id="ARBA00022729"/>
    </source>
</evidence>
<feature type="active site" description="Nucleophile" evidence="8">
    <location>
        <position position="185"/>
    </location>
</feature>
<evidence type="ECO:0000256" key="5">
    <source>
        <dbReference type="ARBA" id="ARBA00023098"/>
    </source>
</evidence>
<keyword evidence="4 7" id="KW-0442">Lipid degradation</keyword>
<proteinExistence type="inferred from homology"/>
<sequence>MAFKANLTLNVLFISFALILTNVIRLRLLPFNDDAKRSLGYPSDSLLNFTELATEYGYRSEEHTVVTEDGYMLTIFRIVKQNCQGVMNGPPVVLMHGLLQSSDAWLDAGPDAGLAYLLADACFDLWVGNQRGNYYARRHVRYDPDADADFWNFSVDEIGLYDVPATIDYVLNHTHSEKLNFIGYSQGSGTFFIMCSERPGYCDKVNVLIGLAPAARQTYTKSVIYRIACITIAGMEGMLRAVGFEEIFSKGQLSQELLGFICQMKALAEPLCGTGEQLFDSFHPGSISNRTLRVMFGHFPAGTSVRNMARYGQSMLTDKFQKFDFGAEKNSLIYGEERPPQYNMNRVTVPVVIMYGLNDHLVDPKDIDWLVENLPNVLSVKRVADPLWNHFDVTYSRYTGKMLFPAVHRYLLKFSS</sequence>
<dbReference type="SUPFAM" id="SSF53474">
    <property type="entry name" value="alpha/beta-Hydrolases"/>
    <property type="match status" value="1"/>
</dbReference>
<dbReference type="Pfam" id="PF04083">
    <property type="entry name" value="Abhydro_lipase"/>
    <property type="match status" value="1"/>
</dbReference>
<dbReference type="InterPro" id="IPR006693">
    <property type="entry name" value="AB_hydrolase_lipase"/>
</dbReference>
<keyword evidence="3 7" id="KW-0378">Hydrolase</keyword>
<comment type="similarity">
    <text evidence="1 7">Belongs to the AB hydrolase superfamily. Lipase family.</text>
</comment>
<evidence type="ECO:0000256" key="7">
    <source>
        <dbReference type="PIRNR" id="PIRNR000862"/>
    </source>
</evidence>
<gene>
    <name evidence="10" type="ORF">LNINA_LOCUS3493</name>
</gene>
<feature type="domain" description="Partial AB-hydrolase lipase" evidence="9">
    <location>
        <begin position="50"/>
        <end position="106"/>
    </location>
</feature>
<keyword evidence="11" id="KW-1185">Reference proteome</keyword>
<evidence type="ECO:0000256" key="4">
    <source>
        <dbReference type="ARBA" id="ARBA00022963"/>
    </source>
</evidence>
<comment type="caution">
    <text evidence="10">The sequence shown here is derived from an EMBL/GenBank/DDBJ whole genome shotgun (WGS) entry which is preliminary data.</text>
</comment>
<protein>
    <recommendedName>
        <fullName evidence="7">Lipase</fullName>
    </recommendedName>
</protein>
<dbReference type="Proteomes" id="UP001497472">
    <property type="component" value="Unassembled WGS sequence"/>
</dbReference>
<keyword evidence="2" id="KW-0732">Signal</keyword>
<dbReference type="InterPro" id="IPR029058">
    <property type="entry name" value="AB_hydrolase_fold"/>
</dbReference>
<organism evidence="10 11">
    <name type="scientific">Leptosia nina</name>
    <dbReference type="NCBI Taxonomy" id="320188"/>
    <lineage>
        <taxon>Eukaryota</taxon>
        <taxon>Metazoa</taxon>
        <taxon>Ecdysozoa</taxon>
        <taxon>Arthropoda</taxon>
        <taxon>Hexapoda</taxon>
        <taxon>Insecta</taxon>
        <taxon>Pterygota</taxon>
        <taxon>Neoptera</taxon>
        <taxon>Endopterygota</taxon>
        <taxon>Lepidoptera</taxon>
        <taxon>Glossata</taxon>
        <taxon>Ditrysia</taxon>
        <taxon>Papilionoidea</taxon>
        <taxon>Pieridae</taxon>
        <taxon>Pierinae</taxon>
        <taxon>Leptosia</taxon>
    </lineage>
</organism>
<dbReference type="FunFam" id="3.40.50.1820:FF:000057">
    <property type="entry name" value="Lipase"/>
    <property type="match status" value="1"/>
</dbReference>
<dbReference type="AlphaFoldDB" id="A0AAV1J5A4"/>
<dbReference type="InterPro" id="IPR025483">
    <property type="entry name" value="Lipase_euk"/>
</dbReference>
<name>A0AAV1J5A4_9NEOP</name>
<evidence type="ECO:0000256" key="3">
    <source>
        <dbReference type="ARBA" id="ARBA00022801"/>
    </source>
</evidence>